<reference evidence="2" key="3">
    <citation type="submission" date="2023-02" db="EMBL/GenBank/DDBJ databases">
        <authorList>
            <person name="Sun Q."/>
            <person name="Mori K."/>
        </authorList>
    </citation>
    <scope>NUCLEOTIDE SEQUENCE</scope>
    <source>
        <strain evidence="2">NBRC 108894</strain>
    </source>
</reference>
<dbReference type="PROSITE" id="PS51742">
    <property type="entry name" value="PPC"/>
    <property type="match status" value="1"/>
</dbReference>
<protein>
    <recommendedName>
        <fullName evidence="1">PPC domain-containing protein</fullName>
    </recommendedName>
</protein>
<accession>A0ABQ6K133</accession>
<reference evidence="2" key="1">
    <citation type="journal article" date="2014" name="Int. J. Syst. Evol. Microbiol.">
        <title>Complete genome of a new Firmicutes species belonging to the dominant human colonic microbiota ('Ruminococcus bicirculans') reveals two chromosomes and a selective capacity to utilize plant glucans.</title>
        <authorList>
            <consortium name="NISC Comparative Sequencing Program"/>
            <person name="Wegmann U."/>
            <person name="Louis P."/>
            <person name="Goesmann A."/>
            <person name="Henrissat B."/>
            <person name="Duncan S.H."/>
            <person name="Flint H.J."/>
        </authorList>
    </citation>
    <scope>NUCLEOTIDE SEQUENCE</scope>
    <source>
        <strain evidence="2">NBRC 108894</strain>
    </source>
</reference>
<evidence type="ECO:0000313" key="3">
    <source>
        <dbReference type="EMBL" id="GMA97162.1"/>
    </source>
</evidence>
<dbReference type="CDD" id="cd11378">
    <property type="entry name" value="DUF296"/>
    <property type="match status" value="1"/>
</dbReference>
<dbReference type="EMBL" id="BSVB01000001">
    <property type="protein sequence ID" value="GMA97162.1"/>
    <property type="molecule type" value="Genomic_DNA"/>
</dbReference>
<dbReference type="Pfam" id="PF03479">
    <property type="entry name" value="PCC"/>
    <property type="match status" value="1"/>
</dbReference>
<dbReference type="PANTHER" id="PTHR34988">
    <property type="entry name" value="PROTEIN, PUTATIVE-RELATED"/>
    <property type="match status" value="1"/>
</dbReference>
<keyword evidence="4" id="KW-1185">Reference proteome</keyword>
<organism evidence="2 4">
    <name type="scientific">Pseudolysinimonas kribbensis</name>
    <dbReference type="NCBI Taxonomy" id="433641"/>
    <lineage>
        <taxon>Bacteria</taxon>
        <taxon>Bacillati</taxon>
        <taxon>Actinomycetota</taxon>
        <taxon>Actinomycetes</taxon>
        <taxon>Micrococcales</taxon>
        <taxon>Microbacteriaceae</taxon>
        <taxon>Pseudolysinimonas</taxon>
    </lineage>
</organism>
<gene>
    <name evidence="2" type="ORF">GCM10025881_00840</name>
    <name evidence="3" type="ORF">GCM10025881_39860</name>
</gene>
<evidence type="ECO:0000313" key="2">
    <source>
        <dbReference type="EMBL" id="GMA93260.1"/>
    </source>
</evidence>
<dbReference type="PANTHER" id="PTHR34988:SF1">
    <property type="entry name" value="DNA-BINDING PROTEIN"/>
    <property type="match status" value="1"/>
</dbReference>
<dbReference type="RefSeq" id="WP_284251969.1">
    <property type="nucleotide sequence ID" value="NZ_BAAAQO010000004.1"/>
</dbReference>
<dbReference type="Proteomes" id="UP001157034">
    <property type="component" value="Unassembled WGS sequence"/>
</dbReference>
<name>A0ABQ6K133_9MICO</name>
<dbReference type="PIRSF" id="PIRSF016702">
    <property type="entry name" value="DNA_bp_PD1"/>
    <property type="match status" value="1"/>
</dbReference>
<evidence type="ECO:0000259" key="1">
    <source>
        <dbReference type="PROSITE" id="PS51742"/>
    </source>
</evidence>
<reference evidence="4" key="2">
    <citation type="journal article" date="2019" name="Int. J. Syst. Evol. Microbiol.">
        <title>The Global Catalogue of Microorganisms (GCM) 10K type strain sequencing project: providing services to taxonomists for standard genome sequencing and annotation.</title>
        <authorList>
            <consortium name="The Broad Institute Genomics Platform"/>
            <consortium name="The Broad Institute Genome Sequencing Center for Infectious Disease"/>
            <person name="Wu L."/>
            <person name="Ma J."/>
        </authorList>
    </citation>
    <scope>NUCLEOTIDE SEQUENCE [LARGE SCALE GENOMIC DNA]</scope>
    <source>
        <strain evidence="4">NBRC 108894</strain>
    </source>
</reference>
<feature type="domain" description="PPC" evidence="1">
    <location>
        <begin position="7"/>
        <end position="144"/>
    </location>
</feature>
<comment type="caution">
    <text evidence="2">The sequence shown here is derived from an EMBL/GenBank/DDBJ whole genome shotgun (WGS) entry which is preliminary data.</text>
</comment>
<dbReference type="EMBL" id="BSVB01000001">
    <property type="protein sequence ID" value="GMA93260.1"/>
    <property type="molecule type" value="Genomic_DNA"/>
</dbReference>
<evidence type="ECO:0000313" key="4">
    <source>
        <dbReference type="Proteomes" id="UP001157034"/>
    </source>
</evidence>
<dbReference type="SUPFAM" id="SSF117856">
    <property type="entry name" value="AF0104/ALDC/Ptd012-like"/>
    <property type="match status" value="1"/>
</dbReference>
<proteinExistence type="predicted"/>
<dbReference type="InterPro" id="IPR005175">
    <property type="entry name" value="PPC_dom"/>
</dbReference>
<dbReference type="Gene3D" id="3.30.1330.80">
    <property type="entry name" value="Hypothetical protein, similar to alpha- acetolactate decarboxylase, domain 2"/>
    <property type="match status" value="1"/>
</dbReference>
<sequence length="152" mass="16422">MRVDRSGTPGTGWVIVLDTGEELVGSLTGFAREHRILGASIRAIGAFSSVRLAYFDWEAKEYRTSVDLNEQVELVSLIGDLAEKDGEPQLHAHAAVALADGRVLGGHVQEAHVRPTCEIILTQTPEPLRKKVDPESGLALIRLDASPGTTRT</sequence>
<dbReference type="InterPro" id="IPR025707">
    <property type="entry name" value="DNA_bp_PD1"/>
</dbReference>